<reference evidence="1" key="1">
    <citation type="journal article" date="2014" name="Int. J. Syst. Evol. Microbiol.">
        <title>Complete genome sequence of Corynebacterium casei LMG S-19264T (=DSM 44701T), isolated from a smear-ripened cheese.</title>
        <authorList>
            <consortium name="US DOE Joint Genome Institute (JGI-PGF)"/>
            <person name="Walter F."/>
            <person name="Albersmeier A."/>
            <person name="Kalinowski J."/>
            <person name="Ruckert C."/>
        </authorList>
    </citation>
    <scope>NUCLEOTIDE SEQUENCE</scope>
    <source>
        <strain evidence="1">VKM Ac-1321</strain>
    </source>
</reference>
<accession>A0A9W6NJH7</accession>
<organism evidence="1 2">
    <name type="scientific">Dactylosporangium matsuzakiense</name>
    <dbReference type="NCBI Taxonomy" id="53360"/>
    <lineage>
        <taxon>Bacteria</taxon>
        <taxon>Bacillati</taxon>
        <taxon>Actinomycetota</taxon>
        <taxon>Actinomycetes</taxon>
        <taxon>Micromonosporales</taxon>
        <taxon>Micromonosporaceae</taxon>
        <taxon>Dactylosporangium</taxon>
    </lineage>
</organism>
<name>A0A9W6NJH7_9ACTN</name>
<dbReference type="Proteomes" id="UP001143480">
    <property type="component" value="Unassembled WGS sequence"/>
</dbReference>
<proteinExistence type="predicted"/>
<protein>
    <submittedName>
        <fullName evidence="1">Uncharacterized protein</fullName>
    </submittedName>
</protein>
<evidence type="ECO:0000313" key="1">
    <source>
        <dbReference type="EMBL" id="GLK99263.1"/>
    </source>
</evidence>
<keyword evidence="2" id="KW-1185">Reference proteome</keyword>
<comment type="caution">
    <text evidence="1">The sequence shown here is derived from an EMBL/GenBank/DDBJ whole genome shotgun (WGS) entry which is preliminary data.</text>
</comment>
<sequence length="168" mass="18566">MGRSCILYRVGVRCSDEPLSIKPGLDEGEESVATVCAKIPVDDGGGAVVLIEEDVRRREIDVHQVDAGYVAWFPQADAMDLIQHPTAALAVHFQSLMTRRRTAAASKVQRWCRHVGSRGKRSGETVVDLDKCVDPRGGQTARRGAGQPLLDERHPVMQIDHKIVPRHR</sequence>
<dbReference type="AlphaFoldDB" id="A0A9W6NJH7"/>
<gene>
    <name evidence="1" type="ORF">GCM10017581_010040</name>
</gene>
<dbReference type="EMBL" id="BSFP01000003">
    <property type="protein sequence ID" value="GLK99263.1"/>
    <property type="molecule type" value="Genomic_DNA"/>
</dbReference>
<evidence type="ECO:0000313" key="2">
    <source>
        <dbReference type="Proteomes" id="UP001143480"/>
    </source>
</evidence>
<reference evidence="1" key="2">
    <citation type="submission" date="2023-01" db="EMBL/GenBank/DDBJ databases">
        <authorList>
            <person name="Sun Q."/>
            <person name="Evtushenko L."/>
        </authorList>
    </citation>
    <scope>NUCLEOTIDE SEQUENCE</scope>
    <source>
        <strain evidence="1">VKM Ac-1321</strain>
    </source>
</reference>